<evidence type="ECO:0000313" key="3">
    <source>
        <dbReference type="Proteomes" id="UP001465755"/>
    </source>
</evidence>
<name>A0AAW1NNZ2_9CHLO</name>
<proteinExistence type="predicted"/>
<feature type="signal peptide" evidence="1">
    <location>
        <begin position="1"/>
        <end position="19"/>
    </location>
</feature>
<sequence length="135" mass="14577">AQDALGVPLLDLTLQLLQAACGELHAQYASSPDLGPSPPRGRWQPKYLAWCPRHGAAATRHPAAAPFPSPPGLPDEHAARRVLRYCRLYNLTGMQTGPAPWDALPQALKTLQSLLQTTHAHWAMSSRRNADGGST</sequence>
<feature type="chain" id="PRO_5044024939" evidence="1">
    <location>
        <begin position="20"/>
        <end position="135"/>
    </location>
</feature>
<keyword evidence="1" id="KW-0732">Signal</keyword>
<gene>
    <name evidence="2" type="ORF">WJX73_009925</name>
</gene>
<dbReference type="AlphaFoldDB" id="A0AAW1NNZ2"/>
<feature type="non-terminal residue" evidence="2">
    <location>
        <position position="1"/>
    </location>
</feature>
<accession>A0AAW1NNZ2</accession>
<dbReference type="Proteomes" id="UP001465755">
    <property type="component" value="Unassembled WGS sequence"/>
</dbReference>
<keyword evidence="3" id="KW-1185">Reference proteome</keyword>
<comment type="caution">
    <text evidence="2">The sequence shown here is derived from an EMBL/GenBank/DDBJ whole genome shotgun (WGS) entry which is preliminary data.</text>
</comment>
<reference evidence="2 3" key="1">
    <citation type="journal article" date="2024" name="Nat. Commun.">
        <title>Phylogenomics reveals the evolutionary origins of lichenization in chlorophyte algae.</title>
        <authorList>
            <person name="Puginier C."/>
            <person name="Libourel C."/>
            <person name="Otte J."/>
            <person name="Skaloud P."/>
            <person name="Haon M."/>
            <person name="Grisel S."/>
            <person name="Petersen M."/>
            <person name="Berrin J.G."/>
            <person name="Delaux P.M."/>
            <person name="Dal Grande F."/>
            <person name="Keller J."/>
        </authorList>
    </citation>
    <scope>NUCLEOTIDE SEQUENCE [LARGE SCALE GENOMIC DNA]</scope>
    <source>
        <strain evidence="2 3">SAG 2036</strain>
    </source>
</reference>
<dbReference type="EMBL" id="JALJOQ010000219">
    <property type="protein sequence ID" value="KAK9788854.1"/>
    <property type="molecule type" value="Genomic_DNA"/>
</dbReference>
<evidence type="ECO:0000256" key="1">
    <source>
        <dbReference type="SAM" id="SignalP"/>
    </source>
</evidence>
<protein>
    <submittedName>
        <fullName evidence="2">Uncharacterized protein</fullName>
    </submittedName>
</protein>
<evidence type="ECO:0000313" key="2">
    <source>
        <dbReference type="EMBL" id="KAK9788854.1"/>
    </source>
</evidence>
<organism evidence="2 3">
    <name type="scientific">Symbiochloris irregularis</name>
    <dbReference type="NCBI Taxonomy" id="706552"/>
    <lineage>
        <taxon>Eukaryota</taxon>
        <taxon>Viridiplantae</taxon>
        <taxon>Chlorophyta</taxon>
        <taxon>core chlorophytes</taxon>
        <taxon>Trebouxiophyceae</taxon>
        <taxon>Trebouxiales</taxon>
        <taxon>Trebouxiaceae</taxon>
        <taxon>Symbiochloris</taxon>
    </lineage>
</organism>